<proteinExistence type="predicted"/>
<gene>
    <name evidence="1" type="ORF">ACFQ35_01480</name>
</gene>
<protein>
    <recommendedName>
        <fullName evidence="3">NR LBD domain-containing protein</fullName>
    </recommendedName>
</protein>
<sequence length="100" mass="11597">MNRFEAQYVFGNPLDKTMALFKDIVQVFNLYDFNQLSCEVVGTLCTMFAKLSNKRLQEAGIIALRVEQRFQFLDAFREKWPFCHCHLSAFEPPLAILSNA</sequence>
<organism evidence="1 2">
    <name type="scientific">Pseudochrobactrum kiredjianiae</name>
    <dbReference type="NCBI Taxonomy" id="386305"/>
    <lineage>
        <taxon>Bacteria</taxon>
        <taxon>Pseudomonadati</taxon>
        <taxon>Pseudomonadota</taxon>
        <taxon>Alphaproteobacteria</taxon>
        <taxon>Hyphomicrobiales</taxon>
        <taxon>Brucellaceae</taxon>
        <taxon>Pseudochrobactrum</taxon>
    </lineage>
</organism>
<evidence type="ECO:0000313" key="2">
    <source>
        <dbReference type="Proteomes" id="UP001597263"/>
    </source>
</evidence>
<comment type="caution">
    <text evidence="1">The sequence shown here is derived from an EMBL/GenBank/DDBJ whole genome shotgun (WGS) entry which is preliminary data.</text>
</comment>
<evidence type="ECO:0008006" key="3">
    <source>
        <dbReference type="Google" id="ProtNLM"/>
    </source>
</evidence>
<reference evidence="2" key="1">
    <citation type="journal article" date="2019" name="Int. J. Syst. Evol. Microbiol.">
        <title>The Global Catalogue of Microorganisms (GCM) 10K type strain sequencing project: providing services to taxonomists for standard genome sequencing and annotation.</title>
        <authorList>
            <consortium name="The Broad Institute Genomics Platform"/>
            <consortium name="The Broad Institute Genome Sequencing Center for Infectious Disease"/>
            <person name="Wu L."/>
            <person name="Ma J."/>
        </authorList>
    </citation>
    <scope>NUCLEOTIDE SEQUENCE [LARGE SCALE GENOMIC DNA]</scope>
    <source>
        <strain evidence="2">CCUG 49584</strain>
    </source>
</reference>
<keyword evidence="2" id="KW-1185">Reference proteome</keyword>
<dbReference type="RefSeq" id="WP_374807227.1">
    <property type="nucleotide sequence ID" value="NZ_JBHEEF010000017.1"/>
</dbReference>
<dbReference type="EMBL" id="JBHTMA010000004">
    <property type="protein sequence ID" value="MFD1225858.1"/>
    <property type="molecule type" value="Genomic_DNA"/>
</dbReference>
<evidence type="ECO:0000313" key="1">
    <source>
        <dbReference type="EMBL" id="MFD1225858.1"/>
    </source>
</evidence>
<dbReference type="Proteomes" id="UP001597263">
    <property type="component" value="Unassembled WGS sequence"/>
</dbReference>
<accession>A0ABW3UYC0</accession>
<name>A0ABW3UYC0_9HYPH</name>